<sequence length="301" mass="32708">MWFLAGDPCDGGSINELDLTVGIYGADSWAFDGEGSLHFWGTNGVYKTTIPGTPKCISEIRLPKLVKSEKVNPADYRITMAYDRLRSGILICITKLSDGSNSNYWYDLRTVGEDGVGGFFPESYGNNRGAYSLFHYGANDADYRDLLIGCTDGHIRKFNEALKSDNDTDDAAGVGTVLIDSYATFGPIQLARDPKFKGKITGLDLISAGGGVTDGSQPDSNDVDCKIFVASSAEKVIEKLYADTNPNFSKTIKAPGRRRGNTIKRKIAGVYAGIKLQNDTAGETWGFEQLLMAIKKSGKFK</sequence>
<organism evidence="1">
    <name type="scientific">marine sediment metagenome</name>
    <dbReference type="NCBI Taxonomy" id="412755"/>
    <lineage>
        <taxon>unclassified sequences</taxon>
        <taxon>metagenomes</taxon>
        <taxon>ecological metagenomes</taxon>
    </lineage>
</organism>
<name>X1AL70_9ZZZZ</name>
<gene>
    <name evidence="1" type="ORF">S01H4_05960</name>
</gene>
<comment type="caution">
    <text evidence="1">The sequence shown here is derived from an EMBL/GenBank/DDBJ whole genome shotgun (WGS) entry which is preliminary data.</text>
</comment>
<dbReference type="AlphaFoldDB" id="X1AL70"/>
<accession>X1AL70</accession>
<evidence type="ECO:0000313" key="1">
    <source>
        <dbReference type="EMBL" id="GAG73193.1"/>
    </source>
</evidence>
<reference evidence="1" key="1">
    <citation type="journal article" date="2014" name="Front. Microbiol.">
        <title>High frequency of phylogenetically diverse reductive dehalogenase-homologous genes in deep subseafloor sedimentary metagenomes.</title>
        <authorList>
            <person name="Kawai M."/>
            <person name="Futagami T."/>
            <person name="Toyoda A."/>
            <person name="Takaki Y."/>
            <person name="Nishi S."/>
            <person name="Hori S."/>
            <person name="Arai W."/>
            <person name="Tsubouchi T."/>
            <person name="Morono Y."/>
            <person name="Uchiyama I."/>
            <person name="Ito T."/>
            <person name="Fujiyama A."/>
            <person name="Inagaki F."/>
            <person name="Takami H."/>
        </authorList>
    </citation>
    <scope>NUCLEOTIDE SEQUENCE</scope>
    <source>
        <strain evidence="1">Expedition CK06-06</strain>
    </source>
</reference>
<proteinExistence type="predicted"/>
<dbReference type="EMBL" id="BART01001782">
    <property type="protein sequence ID" value="GAG73193.1"/>
    <property type="molecule type" value="Genomic_DNA"/>
</dbReference>
<protein>
    <submittedName>
        <fullName evidence="1">Uncharacterized protein</fullName>
    </submittedName>
</protein>